<reference evidence="1" key="1">
    <citation type="submission" date="2021-03" db="EMBL/GenBank/DDBJ databases">
        <authorList>
            <consortium name="DOE Joint Genome Institute"/>
            <person name="Ahrendt S."/>
            <person name="Looney B.P."/>
            <person name="Miyauchi S."/>
            <person name="Morin E."/>
            <person name="Drula E."/>
            <person name="Courty P.E."/>
            <person name="Chicoki N."/>
            <person name="Fauchery L."/>
            <person name="Kohler A."/>
            <person name="Kuo A."/>
            <person name="Labutti K."/>
            <person name="Pangilinan J."/>
            <person name="Lipzen A."/>
            <person name="Riley R."/>
            <person name="Andreopoulos W."/>
            <person name="He G."/>
            <person name="Johnson J."/>
            <person name="Barry K.W."/>
            <person name="Grigoriev I.V."/>
            <person name="Nagy L."/>
            <person name="Hibbett D."/>
            <person name="Henrissat B."/>
            <person name="Matheny P.B."/>
            <person name="Labbe J."/>
            <person name="Martin F."/>
        </authorList>
    </citation>
    <scope>NUCLEOTIDE SEQUENCE</scope>
    <source>
        <strain evidence="1">HHB10654</strain>
    </source>
</reference>
<reference evidence="1" key="2">
    <citation type="journal article" date="2022" name="New Phytol.">
        <title>Evolutionary transition to the ectomycorrhizal habit in the genomes of a hyperdiverse lineage of mushroom-forming fungi.</title>
        <authorList>
            <person name="Looney B."/>
            <person name="Miyauchi S."/>
            <person name="Morin E."/>
            <person name="Drula E."/>
            <person name="Courty P.E."/>
            <person name="Kohler A."/>
            <person name="Kuo A."/>
            <person name="LaButti K."/>
            <person name="Pangilinan J."/>
            <person name="Lipzen A."/>
            <person name="Riley R."/>
            <person name="Andreopoulos W."/>
            <person name="He G."/>
            <person name="Johnson J."/>
            <person name="Nolan M."/>
            <person name="Tritt A."/>
            <person name="Barry K.W."/>
            <person name="Grigoriev I.V."/>
            <person name="Nagy L.G."/>
            <person name="Hibbett D."/>
            <person name="Henrissat B."/>
            <person name="Matheny P.B."/>
            <person name="Labbe J."/>
            <person name="Martin F.M."/>
        </authorList>
    </citation>
    <scope>NUCLEOTIDE SEQUENCE</scope>
    <source>
        <strain evidence="1">HHB10654</strain>
    </source>
</reference>
<dbReference type="EMBL" id="MU277207">
    <property type="protein sequence ID" value="KAI0062595.1"/>
    <property type="molecule type" value="Genomic_DNA"/>
</dbReference>
<sequence>MKNRHVQELFSSSQIASKQLARANEIFPSLYSEISRLTAENNELKKEAEGVLTQRFVTPDLVGPSDSVSNFSSATSSIVLASRAATRPAQYPLQVLWTIEDCKTDPAVGLSIGNESRPPMNRAIRHADGTMITPGEYSAIRASARKYKTFLLALATPRGLEKAKKTMTYFRNHHAAEWQRVVRELEAEQPLLALCASNWKSEHILCSVLQHNTGKGTPANAQKQKKAPSRGNRPKPTDPKLSGDSDWSDEGDNRPNLGSPAGKDCADGTKKMLTGDTPRAVNSTHTNPPSIISDPLNPPFLARRISPQLGAQTGGHVEVSFIEVDDSIDNLIAVLSKEFPILKDAQELLISMQDNPSFKSGPSSADVQALLERIEHADPNACDLDEDDSNASWGHSQFTGGSLTCTSVLTSWENIGSTGTARRFIAAALKTCKIARHLCFARKITTSTYLSDSYLEKIIELIWAAWKEAGGIPAPADESEDNTATDTVNAGNTRVLPDNEEPVDGGDSARLPITALTKDEIVQWMKVNGIPAPAGKKNRKEDFINAVASAPVSQQPSQAAVDAIVQERKEKRAAARKHKE</sequence>
<accession>A0ACB8T384</accession>
<name>A0ACB8T384_9AGAM</name>
<proteinExistence type="predicted"/>
<dbReference type="Proteomes" id="UP000814140">
    <property type="component" value="Unassembled WGS sequence"/>
</dbReference>
<evidence type="ECO:0000313" key="1">
    <source>
        <dbReference type="EMBL" id="KAI0062595.1"/>
    </source>
</evidence>
<gene>
    <name evidence="1" type="ORF">BV25DRAFT_1838394</name>
</gene>
<protein>
    <submittedName>
        <fullName evidence="1">Uncharacterized protein</fullName>
    </submittedName>
</protein>
<keyword evidence="2" id="KW-1185">Reference proteome</keyword>
<comment type="caution">
    <text evidence="1">The sequence shown here is derived from an EMBL/GenBank/DDBJ whole genome shotgun (WGS) entry which is preliminary data.</text>
</comment>
<organism evidence="1 2">
    <name type="scientific">Artomyces pyxidatus</name>
    <dbReference type="NCBI Taxonomy" id="48021"/>
    <lineage>
        <taxon>Eukaryota</taxon>
        <taxon>Fungi</taxon>
        <taxon>Dikarya</taxon>
        <taxon>Basidiomycota</taxon>
        <taxon>Agaricomycotina</taxon>
        <taxon>Agaricomycetes</taxon>
        <taxon>Russulales</taxon>
        <taxon>Auriscalpiaceae</taxon>
        <taxon>Artomyces</taxon>
    </lineage>
</organism>
<evidence type="ECO:0000313" key="2">
    <source>
        <dbReference type="Proteomes" id="UP000814140"/>
    </source>
</evidence>